<dbReference type="Pfam" id="PF06202">
    <property type="entry name" value="GDE_C"/>
    <property type="match status" value="1"/>
</dbReference>
<dbReference type="EMBL" id="BMHT01000002">
    <property type="protein sequence ID" value="GGF03548.1"/>
    <property type="molecule type" value="Genomic_DNA"/>
</dbReference>
<dbReference type="Gene3D" id="1.50.10.10">
    <property type="match status" value="1"/>
</dbReference>
<reference evidence="4" key="1">
    <citation type="journal article" date="2019" name="Int. J. Syst. Evol. Microbiol.">
        <title>The Global Catalogue of Microorganisms (GCM) 10K type strain sequencing project: providing services to taxonomists for standard genome sequencing and annotation.</title>
        <authorList>
            <consortium name="The Broad Institute Genomics Platform"/>
            <consortium name="The Broad Institute Genome Sequencing Center for Infectious Disease"/>
            <person name="Wu L."/>
            <person name="Ma J."/>
        </authorList>
    </citation>
    <scope>NUCLEOTIDE SEQUENCE [LARGE SCALE GENOMIC DNA]</scope>
    <source>
        <strain evidence="4">CGMCC 1.15197</strain>
    </source>
</reference>
<name>A0ABQ1TTN5_9BACT</name>
<dbReference type="InterPro" id="IPR024742">
    <property type="entry name" value="Glycogen_debranch_N"/>
</dbReference>
<dbReference type="InterPro" id="IPR010401">
    <property type="entry name" value="AGL/Gdb1"/>
</dbReference>
<dbReference type="RefSeq" id="WP_188812342.1">
    <property type="nucleotide sequence ID" value="NZ_BMHT01000002.1"/>
</dbReference>
<sequence>MTFDATITQDFNQAVSREWLETNNLGGWASSTISGAHSRRYHGLLVAATRPPVDRQVLLSKLDETLIIGGQRHDLGCNQYPGAVQPQGYQYLTQFRRDLFPEFTYEAGGVTLRKTIVALAGENTTLIQYEVLAAEASFTLELLPFLAGRNCHDFRHADDSSQPDFTRTDDVFQIRPQPSSPDLFISVPGATYEPRSLWFYQLEYAVEQERGESTHEDLFSPGSFSLPLDLGATVQILVSTSSPAGRDAAALLAQEQQRRTALLPPNAAPDSLQRILTLAADQFIVRRGADLKTVVAGYHWFTDWGRDTMIALPGLCLTTGRLADARLILQAFAESVSEGMLPNRFPDSGEAPEYNTVDATLWFFVAIYHYRQASGDDEFVRETLLPVLLDILAWHQRGTRFGIHVAEDGLLSAGEEGQQLTWMDAKVEGWVVTPRQGKAVEINALWYNALRIASALAYDFSSPEKGQEMEAQASQVFAAFQPSFWNADLGCLYDCLPPDGLPDASIRPNQLFALSLPFPLLTGERAAQVLAVVEKHLYTPVGLRSLSPEDPRYQPIYEGSLRQRDGAYHQGTVWSWLLGPYVDALLHVYGPDLGRQKARQVLDALTYHLREAGVGTISEIFDGQAPHRPRGCIAQAWSVAEVLRVAVELQTE</sequence>
<protein>
    <submittedName>
        <fullName evidence="3">Glycogen debranching protein</fullName>
    </submittedName>
</protein>
<evidence type="ECO:0000313" key="4">
    <source>
        <dbReference type="Proteomes" id="UP000632273"/>
    </source>
</evidence>
<proteinExistence type="predicted"/>
<keyword evidence="4" id="KW-1185">Reference proteome</keyword>
<dbReference type="NCBIfam" id="TIGR01561">
    <property type="entry name" value="gde_arch"/>
    <property type="match status" value="1"/>
</dbReference>
<dbReference type="InterPro" id="IPR006451">
    <property type="entry name" value="Glycogen_debranch_arc"/>
</dbReference>
<gene>
    <name evidence="3" type="ORF">GCM10011383_13220</name>
</gene>
<dbReference type="InterPro" id="IPR008928">
    <property type="entry name" value="6-hairpin_glycosidase_sf"/>
</dbReference>
<dbReference type="InterPro" id="IPR032790">
    <property type="entry name" value="GDE_C"/>
</dbReference>
<dbReference type="Pfam" id="PF12439">
    <property type="entry name" value="GDE_N"/>
    <property type="match status" value="1"/>
</dbReference>
<organism evidence="3 4">
    <name type="scientific">Hymenobacter cavernae</name>
    <dbReference type="NCBI Taxonomy" id="2044852"/>
    <lineage>
        <taxon>Bacteria</taxon>
        <taxon>Pseudomonadati</taxon>
        <taxon>Bacteroidota</taxon>
        <taxon>Cytophagia</taxon>
        <taxon>Cytophagales</taxon>
        <taxon>Hymenobacteraceae</taxon>
        <taxon>Hymenobacter</taxon>
    </lineage>
</organism>
<dbReference type="PANTHER" id="PTHR10569:SF2">
    <property type="entry name" value="GLYCOGEN DEBRANCHING ENZYME"/>
    <property type="match status" value="1"/>
</dbReference>
<evidence type="ECO:0000313" key="3">
    <source>
        <dbReference type="EMBL" id="GGF03548.1"/>
    </source>
</evidence>
<evidence type="ECO:0000259" key="2">
    <source>
        <dbReference type="Pfam" id="PF12439"/>
    </source>
</evidence>
<dbReference type="PANTHER" id="PTHR10569">
    <property type="entry name" value="GLYCOGEN DEBRANCHING ENZYME"/>
    <property type="match status" value="1"/>
</dbReference>
<evidence type="ECO:0000259" key="1">
    <source>
        <dbReference type="Pfam" id="PF06202"/>
    </source>
</evidence>
<dbReference type="Proteomes" id="UP000632273">
    <property type="component" value="Unassembled WGS sequence"/>
</dbReference>
<accession>A0ABQ1TTN5</accession>
<dbReference type="SUPFAM" id="SSF48208">
    <property type="entry name" value="Six-hairpin glycosidases"/>
    <property type="match status" value="1"/>
</dbReference>
<feature type="domain" description="Glycogen debranching enzyme C-terminal" evidence="1">
    <location>
        <begin position="279"/>
        <end position="644"/>
    </location>
</feature>
<comment type="caution">
    <text evidence="3">The sequence shown here is derived from an EMBL/GenBank/DDBJ whole genome shotgun (WGS) entry which is preliminary data.</text>
</comment>
<feature type="domain" description="Glycogen debranching enzyme bacterial and archaeal type N-terminal" evidence="2">
    <location>
        <begin position="17"/>
        <end position="234"/>
    </location>
</feature>
<dbReference type="InterPro" id="IPR012341">
    <property type="entry name" value="6hp_glycosidase-like_sf"/>
</dbReference>